<gene>
    <name evidence="6" type="ORF">OLC1_LOCUS21588</name>
</gene>
<dbReference type="InterPro" id="IPR002938">
    <property type="entry name" value="FAD-bd"/>
</dbReference>
<evidence type="ECO:0000259" key="5">
    <source>
        <dbReference type="Pfam" id="PF01494"/>
    </source>
</evidence>
<dbReference type="GO" id="GO:0071949">
    <property type="term" value="F:FAD binding"/>
    <property type="evidence" value="ECO:0007669"/>
    <property type="project" value="InterPro"/>
</dbReference>
<evidence type="ECO:0000256" key="2">
    <source>
        <dbReference type="ARBA" id="ARBA00023033"/>
    </source>
</evidence>
<evidence type="ECO:0000313" key="7">
    <source>
        <dbReference type="Proteomes" id="UP001161247"/>
    </source>
</evidence>
<dbReference type="PRINTS" id="PR00420">
    <property type="entry name" value="RNGMNOXGNASE"/>
</dbReference>
<evidence type="ECO:0000256" key="4">
    <source>
        <dbReference type="SAM" id="Phobius"/>
    </source>
</evidence>
<dbReference type="InterPro" id="IPR044560">
    <property type="entry name" value="MOase"/>
</dbReference>
<dbReference type="GO" id="GO:0004497">
    <property type="term" value="F:monooxygenase activity"/>
    <property type="evidence" value="ECO:0007669"/>
    <property type="project" value="UniProtKB-KW"/>
</dbReference>
<feature type="transmembrane region" description="Helical" evidence="4">
    <location>
        <begin position="352"/>
        <end position="377"/>
    </location>
</feature>
<keyword evidence="4" id="KW-0812">Transmembrane</keyword>
<dbReference type="Gene3D" id="3.50.50.60">
    <property type="entry name" value="FAD/NAD(P)-binding domain"/>
    <property type="match status" value="1"/>
</dbReference>
<keyword evidence="4" id="KW-1133">Transmembrane helix</keyword>
<sequence>MISGFNGENEHDIAIVGGGIGGLATAIALHRKGFKDVAVYEKSDCLRAGGTAISISANGWRALDQLGVGDHLRDKANLIQGRQEVLLDQNRVQNLPFWSGEVRCLKRSDLINALADALPSNTTRFNCDLVSVQVVVGCDGSNSEVANFVGLKPASLCSLGSIRGLTNYPNGHPFPPQFTVTKRNKADGKLFGRFPIDDKLVYWFIYIPISPKDGKFPDDLELMKQATLRQIEGYPANEIEMVEKCEVDSLSFTRLRYRHPWEILVGKFRKGSVTVLGDAMHVMGPFLGQGGSATLEDAVVLARNMARKIGILNHKSGARGKLITSQKKIEEALYHYVKERKMRIMLLATNTYIIGLLTGPTPLVAKLIALMVLWVLFKDPASYDCGKL</sequence>
<evidence type="ECO:0000256" key="3">
    <source>
        <dbReference type="ARBA" id="ARBA00024018"/>
    </source>
</evidence>
<dbReference type="Pfam" id="PF13450">
    <property type="entry name" value="NAD_binding_8"/>
    <property type="match status" value="1"/>
</dbReference>
<dbReference type="Proteomes" id="UP001161247">
    <property type="component" value="Chromosome 8"/>
</dbReference>
<evidence type="ECO:0000313" key="6">
    <source>
        <dbReference type="EMBL" id="CAI9114976.1"/>
    </source>
</evidence>
<dbReference type="EMBL" id="OX459125">
    <property type="protein sequence ID" value="CAI9114976.1"/>
    <property type="molecule type" value="Genomic_DNA"/>
</dbReference>
<accession>A0AAV1E697</accession>
<dbReference type="AlphaFoldDB" id="A0AAV1E697"/>
<keyword evidence="2" id="KW-0503">Monooxygenase</keyword>
<protein>
    <submittedName>
        <fullName evidence="6">OLC1v1015805C1</fullName>
    </submittedName>
</protein>
<name>A0AAV1E697_OLDCO</name>
<evidence type="ECO:0000256" key="1">
    <source>
        <dbReference type="ARBA" id="ARBA00023002"/>
    </source>
</evidence>
<dbReference type="PANTHER" id="PTHR45934:SF2">
    <property type="entry name" value="MONOOXYGENASE 1"/>
    <property type="match status" value="1"/>
</dbReference>
<reference evidence="6" key="1">
    <citation type="submission" date="2023-03" db="EMBL/GenBank/DDBJ databases">
        <authorList>
            <person name="Julca I."/>
        </authorList>
    </citation>
    <scope>NUCLEOTIDE SEQUENCE</scope>
</reference>
<dbReference type="InterPro" id="IPR036188">
    <property type="entry name" value="FAD/NAD-bd_sf"/>
</dbReference>
<keyword evidence="1" id="KW-0560">Oxidoreductase</keyword>
<dbReference type="SUPFAM" id="SSF51905">
    <property type="entry name" value="FAD/NAD(P)-binding domain"/>
    <property type="match status" value="1"/>
</dbReference>
<feature type="domain" description="FAD-binding" evidence="5">
    <location>
        <begin position="131"/>
        <end position="307"/>
    </location>
</feature>
<keyword evidence="4" id="KW-0472">Membrane</keyword>
<comment type="similarity">
    <text evidence="3">Belongs to the 3-hydroxybenzoate 6-hydroxylase family.</text>
</comment>
<keyword evidence="7" id="KW-1185">Reference proteome</keyword>
<dbReference type="PANTHER" id="PTHR45934">
    <property type="entry name" value="FAD/NAD(P)-BINDING OXIDOREDUCTASE FAMILY PROTEIN"/>
    <property type="match status" value="1"/>
</dbReference>
<organism evidence="6 7">
    <name type="scientific">Oldenlandia corymbosa var. corymbosa</name>
    <dbReference type="NCBI Taxonomy" id="529605"/>
    <lineage>
        <taxon>Eukaryota</taxon>
        <taxon>Viridiplantae</taxon>
        <taxon>Streptophyta</taxon>
        <taxon>Embryophyta</taxon>
        <taxon>Tracheophyta</taxon>
        <taxon>Spermatophyta</taxon>
        <taxon>Magnoliopsida</taxon>
        <taxon>eudicotyledons</taxon>
        <taxon>Gunneridae</taxon>
        <taxon>Pentapetalae</taxon>
        <taxon>asterids</taxon>
        <taxon>lamiids</taxon>
        <taxon>Gentianales</taxon>
        <taxon>Rubiaceae</taxon>
        <taxon>Rubioideae</taxon>
        <taxon>Spermacoceae</taxon>
        <taxon>Hedyotis-Oldenlandia complex</taxon>
        <taxon>Oldenlandia</taxon>
    </lineage>
</organism>
<dbReference type="Pfam" id="PF01494">
    <property type="entry name" value="FAD_binding_3"/>
    <property type="match status" value="1"/>
</dbReference>
<proteinExistence type="inferred from homology"/>